<evidence type="ECO:0000259" key="10">
    <source>
        <dbReference type="PROSITE" id="PS50004"/>
    </source>
</evidence>
<evidence type="ECO:0000256" key="3">
    <source>
        <dbReference type="ARBA" id="ARBA00022692"/>
    </source>
</evidence>
<dbReference type="SUPFAM" id="SSF81324">
    <property type="entry name" value="Voltage-gated potassium channels"/>
    <property type="match status" value="4"/>
</dbReference>
<keyword evidence="5" id="KW-0406">Ion transport</keyword>
<feature type="transmembrane region" description="Helical" evidence="9">
    <location>
        <begin position="1944"/>
        <end position="1969"/>
    </location>
</feature>
<feature type="region of interest" description="Disordered" evidence="8">
    <location>
        <begin position="2351"/>
        <end position="2532"/>
    </location>
</feature>
<evidence type="ECO:0000256" key="9">
    <source>
        <dbReference type="SAM" id="Phobius"/>
    </source>
</evidence>
<feature type="transmembrane region" description="Helical" evidence="9">
    <location>
        <begin position="1354"/>
        <end position="1375"/>
    </location>
</feature>
<organism evidence="12 13">
    <name type="scientific">Tetraparma gracilis</name>
    <dbReference type="NCBI Taxonomy" id="2962635"/>
    <lineage>
        <taxon>Eukaryota</taxon>
        <taxon>Sar</taxon>
        <taxon>Stramenopiles</taxon>
        <taxon>Ochrophyta</taxon>
        <taxon>Bolidophyceae</taxon>
        <taxon>Parmales</taxon>
        <taxon>Triparmaceae</taxon>
        <taxon>Tetraparma</taxon>
    </lineage>
</organism>
<protein>
    <recommendedName>
        <fullName evidence="14">Cyclic nucleotide-binding domain-containing protein</fullName>
    </recommendedName>
</protein>
<feature type="compositionally biased region" description="Basic and acidic residues" evidence="8">
    <location>
        <begin position="30"/>
        <end position="39"/>
    </location>
</feature>
<evidence type="ECO:0000256" key="8">
    <source>
        <dbReference type="SAM" id="MobiDB-lite"/>
    </source>
</evidence>
<feature type="compositionally biased region" description="Polar residues" evidence="8">
    <location>
        <begin position="40"/>
        <end position="51"/>
    </location>
</feature>
<dbReference type="SUPFAM" id="SSF51206">
    <property type="entry name" value="cAMP-binding domain-like"/>
    <property type="match status" value="4"/>
</dbReference>
<dbReference type="Proteomes" id="UP001165060">
    <property type="component" value="Unassembled WGS sequence"/>
</dbReference>
<feature type="transmembrane region" description="Helical" evidence="9">
    <location>
        <begin position="1240"/>
        <end position="1262"/>
    </location>
</feature>
<feature type="region of interest" description="Disordered" evidence="8">
    <location>
        <begin position="2544"/>
        <end position="2581"/>
    </location>
</feature>
<feature type="transmembrane region" description="Helical" evidence="9">
    <location>
        <begin position="181"/>
        <end position="202"/>
    </location>
</feature>
<dbReference type="PANTHER" id="PTHR45638">
    <property type="entry name" value="CYCLIC NUCLEOTIDE-GATED CATION CHANNEL SUBUNIT A"/>
    <property type="match status" value="1"/>
</dbReference>
<evidence type="ECO:0000313" key="13">
    <source>
        <dbReference type="Proteomes" id="UP001165060"/>
    </source>
</evidence>
<sequence length="2667" mass="299210">MAKVLAIDVDPSSLPSSLPLPLPSSPPDASARDRGRSRNDSIQSIDASENEVTVGGHVASGKYMVPVGDAGDAGAPPHPSAPPSIDVKTIGQTPPSPKRAGTTGRSGGFKTSPKLAELKTLQGASGASGTARGEATFVMASPSKLLFDGGGSRKKPTGFLGRMLGEPPTWLYPGAPARNSWQAFIFVVIVYNTFITPLRLSIVTDLPNDDPISLIDYVFDFIFLFDTLLHFYLPYTDPSTGSVVTDLAVINHHYTRSFTFVVNVVATLPIIFFVLTILGVEEKTGLNRSFVNFLRLVRVVHLSGHFDTLKAQLSRRSPVNESKFRMGIILFTMTIAVSVLGCLYFLVGATDYRDGATSSQDRESFFCQQLTDLNTSEARLDFLGGYSTWISNDEIIGDTVSEASSCHYDVFFTRSLYYMVQTLFTIGYGDSVVPAGDSLNEMALGSCFMIVGVFGYGLIVANMTSVIANLDVVSNRYRHEMDLLAKWMVIRSMPEALQHRISVYFHYIFRKQSGMLDDDLFHDLPTTLLSDMKARNLDMLTKVPFFSKEVRSAYFLKCVSDALESRVYAPGAYLMYQFEKQRELFVVKTGKCDIYIKGSKDAIGSLTPGDFFGDYQLLFATVNQVGVRAPDFTEVLVLGFDKFELICDDPNFADLEFRELGGNFRNSNDAGALKTVESYTETMKKLAVTAGNVANTGKNKKLQMMMQKEEVIVHGIMIYPDNKVQVYWDSWLLFLKTAYCLMIPLRICWNLTGGGSKDAEPPGLKDSFDATLAIEYIFDICYWFDMVGHSYCFAYIAYDTGSVEVVVDRQMIKDRYLKSRRFPMDCFVAFPWDLVCPILGGYYSLARVPKMLRILQVNVNVNRLQKHFDEAMNITLTEAQNTIISMTIYTIVLIIWASVGWNIVRNSSDVVDEEFLQAVYWAFTTFTTVGYGDITPVSMRETIYTLITASIGAVFTASIIANVTSFLHDVDVSEDNIEHKINTLKWFLEGHNVSLEYIEKVQEYFEHVERDQDGLNEDAMLARSVPAHLRDDILVHITAPMVLNCDFFKDVESGFVRKIMMNLDQQFFSTMFMIMTTDTPANGMYFIKSGIVELMSDNDGILKLNTRLTCDSSFAEGCLLEYWSKNPFVARAGSDCELWFLSRVCFNRLIDDFPEVRRNLESFAAKANQSKKRAMTVMARQTILLSSERVLTTRHFLHPEHMPINVWNVFLIFFVLFNLIMVPLRVAFMENHEIEPVIAFDYFGDIFFIFDIIIRANFLGYFDDGHLIVSREEIRAHYMKTSHPYIHVLAAFPFDIIAFFLSPTTLCPFGALQMWSIFRLNKCFRVIELSNMMKHLENSVAKAGIKFNKNAVRVFKLVFVILCAAHWLGGLFFILGNLNQHASSGQEPEDDAPEFANWLQKHGGLVDDDPVCEMGKTASGELLVERYIAAVYWAMATLTTVGYGDVHAVSYSEIIFATMVLVVGKSIYTIVIANLDEIVSQLDVTSSLYKMKMDKIKLYMGMQGLPADIVLRIKSYYNVCWRTQKGIRGKKLLQYMPHSMRAELLFELLNDLLKQTFFIKDCSSDFVASVLEHLSFDIYIKNDILFRVGEQANTIFFIHNGDVDLKTESDVKFKTMSTCVLGDGNFFMREPHICKAEAITTCEVFSLEFDDFWTCLHNAQITSQFVSYLDENRKELLKFGTMVEKMLKNLNSNKMAKMMEEKVDDGIAKHIILPESTFRRVWGVVSFIALCFSLFNIPYRISFGNEDLEIGWVVCDLVYDLYFWVDIYLRLRHFAELRDGFLVTDENEFRLMYMYGQLRFDVVCSLPLNYLVLAAGQVDMRKVATLRLCQCFRVVRFTLYLDYFMNALSEYANIRVSTAMLRIFQMFILVILLCHWFGSFYFYLALKDGVINTDPEEKSWVWMDDKDNSTDVEILYLRGFYWALYTVTTIGYGSVPCNKVTERLFAMFVMAVGAIICDAGITAVLSSYISNKDYQAGTNNRRIKCCKQFMKSGFVDNEFQQKVLDFYSYADSELNNLDESEILGDVSVAVAQQILNHFCYDSLRKSSYLAEYTDGGVVSLVNSMKPHIAVPGERIIEIGAECVQVYVLQRGRIISLDATGVHSEVVAQGALLGHRATQANFEENGPLNVGVEVTFHSARGLDRGGNKGDPYIQMTCGYKACRSSVKKNKQWNETFQMKLNHTGDHTEEHGGTATKCTLSVMGWKKSRAHGVYGSCEIELTSVEQDKKLSFDIKNDAGTKAGVVSVTLRYFDLKQDDIATNHEVTVVAQSYCHLYVLECHRVESLKSYYRNCKIPSLSKRLPPQLETSDVYANMCANDPDNNFSWRRPSRPIMGVASNDLQVEDASNGAFKKTFMSPMRNGTGGGAKSMGGIDEGEEAEDSTRESEEDLEARKVQRRSSAARSKEDMDALKNRLRRRSSIAPPDPTTMSAIVQSANGTTEEQQVRSLRKSGWSGSGRVRGPTMMQMGGSNGSSGSVGGSNGGSSQLNFKSFMPSQDEIAEMKKNRSRSNSIKEGNEDDDEDDEEPYDLAGGLSGSNLMAMAMSGKASGAGEAGGGGSGGSGGSVSFELPPVSPSAKSVRVGNGGGLVDERKLSITNVHPLGSSGRSLLRRRTSSGEHLVMRARAKAPAMVKDWDNVVEYEGLEYVKTGKREKFFIEWETKEGQVHHHG</sequence>
<feature type="region of interest" description="Disordered" evidence="8">
    <location>
        <begin position="1"/>
        <end position="113"/>
    </location>
</feature>
<dbReference type="CDD" id="cd00030">
    <property type="entry name" value="C2"/>
    <property type="match status" value="1"/>
</dbReference>
<dbReference type="InterPro" id="IPR000595">
    <property type="entry name" value="cNMP-bd_dom"/>
</dbReference>
<evidence type="ECO:0000313" key="12">
    <source>
        <dbReference type="EMBL" id="GMI41626.1"/>
    </source>
</evidence>
<dbReference type="PANTHER" id="PTHR45638:SF11">
    <property type="entry name" value="CYCLIC NUCLEOTIDE-GATED CATION CHANNEL SUBUNIT A"/>
    <property type="match status" value="1"/>
</dbReference>
<evidence type="ECO:0000256" key="1">
    <source>
        <dbReference type="ARBA" id="ARBA00004141"/>
    </source>
</evidence>
<dbReference type="InterPro" id="IPR014710">
    <property type="entry name" value="RmlC-like_jellyroll"/>
</dbReference>
<feature type="transmembrane region" description="Helical" evidence="9">
    <location>
        <begin position="1454"/>
        <end position="1475"/>
    </location>
</feature>
<dbReference type="EMBL" id="BRYB01002231">
    <property type="protein sequence ID" value="GMI41626.1"/>
    <property type="molecule type" value="Genomic_DNA"/>
</dbReference>
<keyword evidence="7" id="KW-0407">Ion channel</keyword>
<feature type="transmembrane region" description="Helical" evidence="9">
    <location>
        <begin position="1863"/>
        <end position="1884"/>
    </location>
</feature>
<evidence type="ECO:0000256" key="2">
    <source>
        <dbReference type="ARBA" id="ARBA00022448"/>
    </source>
</evidence>
<dbReference type="Gene3D" id="2.60.120.10">
    <property type="entry name" value="Jelly Rolls"/>
    <property type="match status" value="4"/>
</dbReference>
<feature type="compositionally biased region" description="Gly residues" evidence="8">
    <location>
        <begin position="2467"/>
        <end position="2480"/>
    </location>
</feature>
<dbReference type="PRINTS" id="PR01333">
    <property type="entry name" value="2POREKCHANEL"/>
</dbReference>
<gene>
    <name evidence="12" type="ORF">TeGR_g13648</name>
</gene>
<feature type="domain" description="Cyclic nucleotide-binding" evidence="11">
    <location>
        <begin position="1558"/>
        <end position="1627"/>
    </location>
</feature>
<feature type="compositionally biased region" description="Acidic residues" evidence="8">
    <location>
        <begin position="2514"/>
        <end position="2525"/>
    </location>
</feature>
<feature type="compositionally biased region" description="Polar residues" evidence="8">
    <location>
        <begin position="2425"/>
        <end position="2444"/>
    </location>
</feature>
<feature type="transmembrane region" description="Helical" evidence="9">
    <location>
        <begin position="944"/>
        <end position="967"/>
    </location>
</feature>
<feature type="transmembrane region" description="Helical" evidence="9">
    <location>
        <begin position="260"/>
        <end position="280"/>
    </location>
</feature>
<dbReference type="InterPro" id="IPR050866">
    <property type="entry name" value="CNG_cation_channel"/>
</dbReference>
<evidence type="ECO:0000256" key="5">
    <source>
        <dbReference type="ARBA" id="ARBA00023065"/>
    </source>
</evidence>
<feature type="transmembrane region" description="Helical" evidence="9">
    <location>
        <begin position="443"/>
        <end position="468"/>
    </location>
</feature>
<feature type="transmembrane region" description="Helical" evidence="9">
    <location>
        <begin position="1914"/>
        <end position="1932"/>
    </location>
</feature>
<dbReference type="SUPFAM" id="SSF49562">
    <property type="entry name" value="C2 domain (Calcium/lipid-binding domain, CaLB)"/>
    <property type="match status" value="1"/>
</dbReference>
<keyword evidence="4 9" id="KW-1133">Transmembrane helix</keyword>
<feature type="compositionally biased region" description="Acidic residues" evidence="8">
    <location>
        <begin position="2372"/>
        <end position="2388"/>
    </location>
</feature>
<dbReference type="PROSITE" id="PS50004">
    <property type="entry name" value="C2"/>
    <property type="match status" value="1"/>
</dbReference>
<dbReference type="SMART" id="SM00100">
    <property type="entry name" value="cNMP"/>
    <property type="match status" value="3"/>
</dbReference>
<keyword evidence="13" id="KW-1185">Reference proteome</keyword>
<dbReference type="InterPro" id="IPR003280">
    <property type="entry name" value="2pore_dom_K_chnl"/>
</dbReference>
<dbReference type="PROSITE" id="PS50042">
    <property type="entry name" value="CNMP_BINDING_3"/>
    <property type="match status" value="4"/>
</dbReference>
<evidence type="ECO:0008006" key="14">
    <source>
        <dbReference type="Google" id="ProtNLM"/>
    </source>
</evidence>
<evidence type="ECO:0000259" key="11">
    <source>
        <dbReference type="PROSITE" id="PS50042"/>
    </source>
</evidence>
<keyword evidence="6 9" id="KW-0472">Membrane</keyword>
<dbReference type="InterPro" id="IPR018490">
    <property type="entry name" value="cNMP-bd_dom_sf"/>
</dbReference>
<feature type="compositionally biased region" description="Basic and acidic residues" evidence="8">
    <location>
        <begin position="2401"/>
        <end position="2410"/>
    </location>
</feature>
<keyword evidence="2" id="KW-0813">Transport</keyword>
<feature type="transmembrane region" description="Helical" evidence="9">
    <location>
        <begin position="324"/>
        <end position="347"/>
    </location>
</feature>
<dbReference type="Pfam" id="PF00520">
    <property type="entry name" value="Ion_trans"/>
    <property type="match status" value="4"/>
</dbReference>
<name>A0ABQ6N5R8_9STRA</name>
<feature type="domain" description="Cyclic nucleotide-binding" evidence="11">
    <location>
        <begin position="1047"/>
        <end position="1158"/>
    </location>
</feature>
<dbReference type="Pfam" id="PF00168">
    <property type="entry name" value="C2"/>
    <property type="match status" value="1"/>
</dbReference>
<feature type="domain" description="Cyclic nucleotide-binding" evidence="11">
    <location>
        <begin position="2048"/>
        <end position="2093"/>
    </location>
</feature>
<feature type="compositionally biased region" description="Gly residues" evidence="8">
    <location>
        <begin position="2549"/>
        <end position="2561"/>
    </location>
</feature>
<dbReference type="CDD" id="cd00038">
    <property type="entry name" value="CAP_ED"/>
    <property type="match status" value="3"/>
</dbReference>
<dbReference type="InterPro" id="IPR000008">
    <property type="entry name" value="C2_dom"/>
</dbReference>
<dbReference type="InterPro" id="IPR035892">
    <property type="entry name" value="C2_domain_sf"/>
</dbReference>
<comment type="caution">
    <text evidence="12">The sequence shown here is derived from an EMBL/GenBank/DDBJ whole genome shotgun (WGS) entry which is preliminary data.</text>
</comment>
<dbReference type="Gene3D" id="1.10.287.70">
    <property type="match status" value="4"/>
</dbReference>
<feature type="transmembrane region" description="Helical" evidence="9">
    <location>
        <begin position="1285"/>
        <end position="1312"/>
    </location>
</feature>
<feature type="domain" description="Cyclic nucleotide-binding" evidence="11">
    <location>
        <begin position="559"/>
        <end position="646"/>
    </location>
</feature>
<dbReference type="Gene3D" id="2.60.40.150">
    <property type="entry name" value="C2 domain"/>
    <property type="match status" value="1"/>
</dbReference>
<dbReference type="Pfam" id="PF00027">
    <property type="entry name" value="cNMP_binding"/>
    <property type="match status" value="3"/>
</dbReference>
<proteinExistence type="predicted"/>
<feature type="compositionally biased region" description="Low complexity" evidence="8">
    <location>
        <begin position="65"/>
        <end position="75"/>
    </location>
</feature>
<evidence type="ECO:0000256" key="7">
    <source>
        <dbReference type="ARBA" id="ARBA00023286"/>
    </source>
</evidence>
<evidence type="ECO:0000256" key="6">
    <source>
        <dbReference type="ARBA" id="ARBA00023136"/>
    </source>
</evidence>
<feature type="transmembrane region" description="Helical" evidence="9">
    <location>
        <begin position="1750"/>
        <end position="1769"/>
    </location>
</feature>
<feature type="transmembrane region" description="Helical" evidence="9">
    <location>
        <begin position="1721"/>
        <end position="1738"/>
    </location>
</feature>
<keyword evidence="3 9" id="KW-0812">Transmembrane</keyword>
<dbReference type="Gene3D" id="1.10.287.630">
    <property type="entry name" value="Helix hairpin bin"/>
    <property type="match status" value="4"/>
</dbReference>
<reference evidence="12 13" key="1">
    <citation type="journal article" date="2023" name="Commun. Biol.">
        <title>Genome analysis of Parmales, the sister group of diatoms, reveals the evolutionary specialization of diatoms from phago-mixotrophs to photoautotrophs.</title>
        <authorList>
            <person name="Ban H."/>
            <person name="Sato S."/>
            <person name="Yoshikawa S."/>
            <person name="Yamada K."/>
            <person name="Nakamura Y."/>
            <person name="Ichinomiya M."/>
            <person name="Sato N."/>
            <person name="Blanc-Mathieu R."/>
            <person name="Endo H."/>
            <person name="Kuwata A."/>
            <person name="Ogata H."/>
        </authorList>
    </citation>
    <scope>NUCLEOTIDE SEQUENCE [LARGE SCALE GENOMIC DNA]</scope>
</reference>
<feature type="domain" description="C2" evidence="10">
    <location>
        <begin position="2111"/>
        <end position="2232"/>
    </location>
</feature>
<evidence type="ECO:0000256" key="4">
    <source>
        <dbReference type="ARBA" id="ARBA00022989"/>
    </source>
</evidence>
<keyword evidence="7" id="KW-1071">Ligand-gated ion channel</keyword>
<accession>A0ABQ6N5R8</accession>
<dbReference type="InterPro" id="IPR005821">
    <property type="entry name" value="Ion_trans_dom"/>
</dbReference>
<comment type="subcellular location">
    <subcellularLocation>
        <location evidence="1">Membrane</location>
        <topology evidence="1">Multi-pass membrane protein</topology>
    </subcellularLocation>
</comment>
<feature type="transmembrane region" description="Helical" evidence="9">
    <location>
        <begin position="915"/>
        <end position="932"/>
    </location>
</feature>
<dbReference type="SMART" id="SM00239">
    <property type="entry name" value="C2"/>
    <property type="match status" value="1"/>
</dbReference>
<feature type="transmembrane region" description="Helical" evidence="9">
    <location>
        <begin position="1206"/>
        <end position="1228"/>
    </location>
</feature>
<feature type="transmembrane region" description="Helical" evidence="9">
    <location>
        <begin position="882"/>
        <end position="903"/>
    </location>
</feature>